<dbReference type="InterPro" id="IPR021791">
    <property type="entry name" value="Phage_TAC_11"/>
</dbReference>
<dbReference type="Proteomes" id="UP001297272">
    <property type="component" value="Unassembled WGS sequence"/>
</dbReference>
<reference evidence="1 2" key="1">
    <citation type="submission" date="2021-03" db="EMBL/GenBank/DDBJ databases">
        <title>Tianweitania aestuarii sp. nov., isolated from a tidal flat.</title>
        <authorList>
            <person name="Park S."/>
            <person name="Yoon J.-H."/>
        </authorList>
    </citation>
    <scope>NUCLEOTIDE SEQUENCE [LARGE SCALE GENOMIC DNA]</scope>
    <source>
        <strain evidence="1 2">BSSL-BM11</strain>
    </source>
</reference>
<keyword evidence="2" id="KW-1185">Reference proteome</keyword>
<dbReference type="EMBL" id="JAFMNX010000001">
    <property type="protein sequence ID" value="MBS9720235.1"/>
    <property type="molecule type" value="Genomic_DNA"/>
</dbReference>
<evidence type="ECO:0000313" key="1">
    <source>
        <dbReference type="EMBL" id="MBS9720235.1"/>
    </source>
</evidence>
<name>A0ABS5RT53_9HYPH</name>
<comment type="caution">
    <text evidence="1">The sequence shown here is derived from an EMBL/GenBank/DDBJ whole genome shotgun (WGS) entry which is preliminary data.</text>
</comment>
<sequence>MKQEEPAAIPHYALVDLDFGDGRYPFKLGFHEASSAETELDKGVFKILNEIKNGEWRQKDLRGVIRWALIGGGLTPVEAEKKVKLYVDQRPADENCALAMQILAALFFGSPEYQQRQQTAG</sequence>
<gene>
    <name evidence="1" type="ORF">JYU29_05990</name>
</gene>
<organism evidence="1 2">
    <name type="scientific">Tianweitania aestuarii</name>
    <dbReference type="NCBI Taxonomy" id="2814886"/>
    <lineage>
        <taxon>Bacteria</taxon>
        <taxon>Pseudomonadati</taxon>
        <taxon>Pseudomonadota</taxon>
        <taxon>Alphaproteobacteria</taxon>
        <taxon>Hyphomicrobiales</taxon>
        <taxon>Phyllobacteriaceae</taxon>
        <taxon>Tianweitania</taxon>
    </lineage>
</organism>
<dbReference type="Pfam" id="PF11836">
    <property type="entry name" value="Phage_TAC_11"/>
    <property type="match status" value="1"/>
</dbReference>
<proteinExistence type="predicted"/>
<dbReference type="RefSeq" id="WP_213983786.1">
    <property type="nucleotide sequence ID" value="NZ_JAFMNX010000001.1"/>
</dbReference>
<accession>A0ABS5RT53</accession>
<evidence type="ECO:0000313" key="2">
    <source>
        <dbReference type="Proteomes" id="UP001297272"/>
    </source>
</evidence>
<protein>
    <submittedName>
        <fullName evidence="1">Gene transfer agent family protein</fullName>
    </submittedName>
</protein>